<sequence>MKIQYTYECPDCHTVHRIDIDTDEMLKLPVKSLSDSELRRAIGFERSRIRSNHPEADSARLSELMTEYTERGGKTRERVAEIKAFEALKAGTLTECTAEDIADAVRRIKRKIASAGKANPPEDTAALEKAVKLLELEQAKRRVTAMMAEIGIEG</sequence>
<evidence type="ECO:0000313" key="1">
    <source>
        <dbReference type="EMBL" id="DAF55407.1"/>
    </source>
</evidence>
<protein>
    <submittedName>
        <fullName evidence="1">Uncharacterized protein</fullName>
    </submittedName>
</protein>
<organism evidence="1">
    <name type="scientific">Podoviridae sp. ctUm43</name>
    <dbReference type="NCBI Taxonomy" id="2827738"/>
    <lineage>
        <taxon>Viruses</taxon>
        <taxon>Duplodnaviria</taxon>
        <taxon>Heunggongvirae</taxon>
        <taxon>Uroviricota</taxon>
        <taxon>Caudoviricetes</taxon>
    </lineage>
</organism>
<accession>A0A8S5SXI8</accession>
<proteinExistence type="predicted"/>
<dbReference type="EMBL" id="BK032689">
    <property type="protein sequence ID" value="DAF55407.1"/>
    <property type="molecule type" value="Genomic_DNA"/>
</dbReference>
<reference evidence="1" key="1">
    <citation type="journal article" date="2021" name="Proc. Natl. Acad. Sci. U.S.A.">
        <title>A Catalog of Tens of Thousands of Viruses from Human Metagenomes Reveals Hidden Associations with Chronic Diseases.</title>
        <authorList>
            <person name="Tisza M.J."/>
            <person name="Buck C.B."/>
        </authorList>
    </citation>
    <scope>NUCLEOTIDE SEQUENCE</scope>
    <source>
        <strain evidence="1">CtUm43</strain>
    </source>
</reference>
<name>A0A8S5SXI8_9CAUD</name>